<protein>
    <submittedName>
        <fullName evidence="1">Uncharacterized protein</fullName>
    </submittedName>
</protein>
<accession>A0A8J4RI82</accession>
<sequence>MIPLQQPISHIWHFFGERTGSSTKYLIKVVNENYPNSEACLFCVVSLLASYDHPACILCPQSVFSVVSKTRGAPHVHFLIIQKVFNDDDT</sequence>
<name>A0A8J4RI82_9ROSI</name>
<reference evidence="1" key="1">
    <citation type="submission" date="2020-03" db="EMBL/GenBank/DDBJ databases">
        <title>Castanea mollissima Vanexum genome sequencing.</title>
        <authorList>
            <person name="Staton M."/>
        </authorList>
    </citation>
    <scope>NUCLEOTIDE SEQUENCE</scope>
    <source>
        <tissue evidence="1">Leaf</tissue>
    </source>
</reference>
<dbReference type="EMBL" id="JRKL02000217">
    <property type="protein sequence ID" value="KAF3973716.1"/>
    <property type="molecule type" value="Genomic_DNA"/>
</dbReference>
<keyword evidence="2" id="KW-1185">Reference proteome</keyword>
<proteinExistence type="predicted"/>
<dbReference type="Proteomes" id="UP000737018">
    <property type="component" value="Unassembled WGS sequence"/>
</dbReference>
<comment type="caution">
    <text evidence="1">The sequence shown here is derived from an EMBL/GenBank/DDBJ whole genome shotgun (WGS) entry which is preliminary data.</text>
</comment>
<dbReference type="AlphaFoldDB" id="A0A8J4RI82"/>
<organism evidence="1 2">
    <name type="scientific">Castanea mollissima</name>
    <name type="common">Chinese chestnut</name>
    <dbReference type="NCBI Taxonomy" id="60419"/>
    <lineage>
        <taxon>Eukaryota</taxon>
        <taxon>Viridiplantae</taxon>
        <taxon>Streptophyta</taxon>
        <taxon>Embryophyta</taxon>
        <taxon>Tracheophyta</taxon>
        <taxon>Spermatophyta</taxon>
        <taxon>Magnoliopsida</taxon>
        <taxon>eudicotyledons</taxon>
        <taxon>Gunneridae</taxon>
        <taxon>Pentapetalae</taxon>
        <taxon>rosids</taxon>
        <taxon>fabids</taxon>
        <taxon>Fagales</taxon>
        <taxon>Fagaceae</taxon>
        <taxon>Castanea</taxon>
    </lineage>
</organism>
<gene>
    <name evidence="1" type="ORF">CMV_002893</name>
</gene>
<evidence type="ECO:0000313" key="2">
    <source>
        <dbReference type="Proteomes" id="UP000737018"/>
    </source>
</evidence>
<dbReference type="OrthoDB" id="10308842at2759"/>
<evidence type="ECO:0000313" key="1">
    <source>
        <dbReference type="EMBL" id="KAF3973716.1"/>
    </source>
</evidence>